<keyword evidence="2" id="KW-0808">Transferase</keyword>
<evidence type="ECO:0000256" key="2">
    <source>
        <dbReference type="ARBA" id="ARBA00022679"/>
    </source>
</evidence>
<sequence length="280" mass="32682">MNKMISMRTLGKSGRFGNQVFQYAFLKIYASYYHLKIETSSWAGHFLFGHQDPPVTHKLPQANIKEMARKDDLFIHDNPPYVNVDLKKYSHFVSTSFYHPFKSQFCSLFQPTKEINSIVNPGLKQLRNMGNTIVGIHLRRGDFIDSKIPNYCWVSPTSWYLNWLEHMWPTLKNPVLFIASDDLASVLPDFKQYNPVTSKELIDFSQQITSSPVDVSFYPDYYLLTKCDFLAISNSTFSFSASMLNKRCKIFMRPNINEQMLIPYDPWNSKPVLKAENKWR</sequence>
<dbReference type="Proteomes" id="UP000650466">
    <property type="component" value="Unassembled WGS sequence"/>
</dbReference>
<dbReference type="GO" id="GO:0016020">
    <property type="term" value="C:membrane"/>
    <property type="evidence" value="ECO:0007669"/>
    <property type="project" value="InterPro"/>
</dbReference>
<proteinExistence type="predicted"/>
<evidence type="ECO:0000313" key="3">
    <source>
        <dbReference type="EMBL" id="MBD0381560.1"/>
    </source>
</evidence>
<organism evidence="3 4">
    <name type="scientific">Paenibacillus sedimenti</name>
    <dbReference type="NCBI Taxonomy" id="2770274"/>
    <lineage>
        <taxon>Bacteria</taxon>
        <taxon>Bacillati</taxon>
        <taxon>Bacillota</taxon>
        <taxon>Bacilli</taxon>
        <taxon>Bacillales</taxon>
        <taxon>Paenibacillaceae</taxon>
        <taxon>Paenibacillus</taxon>
    </lineage>
</organism>
<gene>
    <name evidence="3" type="ORF">ICC18_15670</name>
</gene>
<dbReference type="CDD" id="cd11301">
    <property type="entry name" value="Fut1_Fut2_like"/>
    <property type="match status" value="1"/>
</dbReference>
<dbReference type="Gene3D" id="3.40.50.11350">
    <property type="match status" value="1"/>
</dbReference>
<evidence type="ECO:0000313" key="4">
    <source>
        <dbReference type="Proteomes" id="UP000650466"/>
    </source>
</evidence>
<keyword evidence="4" id="KW-1185">Reference proteome</keyword>
<dbReference type="RefSeq" id="WP_188175371.1">
    <property type="nucleotide sequence ID" value="NZ_JACVVD010000005.1"/>
</dbReference>
<name>A0A926KT80_9BACL</name>
<accession>A0A926KT80</accession>
<dbReference type="InterPro" id="IPR002516">
    <property type="entry name" value="Glyco_trans_11"/>
</dbReference>
<comment type="caution">
    <text evidence="3">The sequence shown here is derived from an EMBL/GenBank/DDBJ whole genome shotgun (WGS) entry which is preliminary data.</text>
</comment>
<dbReference type="GO" id="GO:0005975">
    <property type="term" value="P:carbohydrate metabolic process"/>
    <property type="evidence" value="ECO:0007669"/>
    <property type="project" value="InterPro"/>
</dbReference>
<dbReference type="AlphaFoldDB" id="A0A926KT80"/>
<dbReference type="PANTHER" id="PTHR11927">
    <property type="entry name" value="GALACTOSIDE 2-L-FUCOSYLTRANSFERASE"/>
    <property type="match status" value="1"/>
</dbReference>
<reference evidence="3" key="1">
    <citation type="submission" date="2020-09" db="EMBL/GenBank/DDBJ databases">
        <title>Draft Genome Sequence of Paenibacillus sp. WST5.</title>
        <authorList>
            <person name="Bao Z."/>
        </authorList>
    </citation>
    <scope>NUCLEOTIDE SEQUENCE</scope>
    <source>
        <strain evidence="3">WST5</strain>
    </source>
</reference>
<dbReference type="EMBL" id="JACVVD010000005">
    <property type="protein sequence ID" value="MBD0381560.1"/>
    <property type="molecule type" value="Genomic_DNA"/>
</dbReference>
<protein>
    <submittedName>
        <fullName evidence="3">Alpha-1,2-fucosyltransferase</fullName>
    </submittedName>
</protein>
<dbReference type="Pfam" id="PF01531">
    <property type="entry name" value="Glyco_transf_11"/>
    <property type="match status" value="1"/>
</dbReference>
<dbReference type="PANTHER" id="PTHR11927:SF9">
    <property type="entry name" value="L-FUCOSYLTRANSFERASE"/>
    <property type="match status" value="1"/>
</dbReference>
<dbReference type="GO" id="GO:0008107">
    <property type="term" value="F:galactoside 2-alpha-L-fucosyltransferase activity"/>
    <property type="evidence" value="ECO:0007669"/>
    <property type="project" value="InterPro"/>
</dbReference>
<evidence type="ECO:0000256" key="1">
    <source>
        <dbReference type="ARBA" id="ARBA00022676"/>
    </source>
</evidence>
<keyword evidence="1" id="KW-0328">Glycosyltransferase</keyword>